<dbReference type="VEuPathDB" id="VectorBase:GBRI027076"/>
<sequence>MRETKDCQENGISLGERGKKMGKEAREEVREEMGEEVREKVGEEVEEDVREEVGKEVREEGPSRSLPTNPLNIILAIIIVMFQILVQSADVTIMRLATVSRKFSELILFSLILKCVARGGQLNKRYIDSSSLIGSSNTEVCKIDSAYWAMVISVKMPDMFEYTM</sequence>
<reference evidence="3" key="2">
    <citation type="submission" date="2020-05" db="UniProtKB">
        <authorList>
            <consortium name="EnsemblMetazoa"/>
        </authorList>
    </citation>
    <scope>IDENTIFICATION</scope>
    <source>
        <strain evidence="3">IAEA</strain>
    </source>
</reference>
<feature type="compositionally biased region" description="Basic and acidic residues" evidence="1">
    <location>
        <begin position="16"/>
        <end position="43"/>
    </location>
</feature>
<dbReference type="Proteomes" id="UP000091820">
    <property type="component" value="Unassembled WGS sequence"/>
</dbReference>
<feature type="compositionally biased region" description="Basic and acidic residues" evidence="1">
    <location>
        <begin position="51"/>
        <end position="62"/>
    </location>
</feature>
<evidence type="ECO:0000313" key="4">
    <source>
        <dbReference type="Proteomes" id="UP000091820"/>
    </source>
</evidence>
<dbReference type="EnsemblMetazoa" id="GBRI027076-RA">
    <property type="protein sequence ID" value="GBRI027076-PA"/>
    <property type="gene ID" value="GBRI027076"/>
</dbReference>
<protein>
    <submittedName>
        <fullName evidence="3">Uncharacterized protein</fullName>
    </submittedName>
</protein>
<keyword evidence="4" id="KW-1185">Reference proteome</keyword>
<evidence type="ECO:0000313" key="3">
    <source>
        <dbReference type="EnsemblMetazoa" id="GBRI027076-PA"/>
    </source>
</evidence>
<evidence type="ECO:0000256" key="2">
    <source>
        <dbReference type="SAM" id="Phobius"/>
    </source>
</evidence>
<feature type="region of interest" description="Disordered" evidence="1">
    <location>
        <begin position="1"/>
        <end position="64"/>
    </location>
</feature>
<name>A0A1A9WPF7_9MUSC</name>
<evidence type="ECO:0000256" key="1">
    <source>
        <dbReference type="SAM" id="MobiDB-lite"/>
    </source>
</evidence>
<keyword evidence="2" id="KW-0472">Membrane</keyword>
<dbReference type="AlphaFoldDB" id="A0A1A9WPF7"/>
<accession>A0A1A9WPF7</accession>
<organism evidence="3 4">
    <name type="scientific">Glossina brevipalpis</name>
    <dbReference type="NCBI Taxonomy" id="37001"/>
    <lineage>
        <taxon>Eukaryota</taxon>
        <taxon>Metazoa</taxon>
        <taxon>Ecdysozoa</taxon>
        <taxon>Arthropoda</taxon>
        <taxon>Hexapoda</taxon>
        <taxon>Insecta</taxon>
        <taxon>Pterygota</taxon>
        <taxon>Neoptera</taxon>
        <taxon>Endopterygota</taxon>
        <taxon>Diptera</taxon>
        <taxon>Brachycera</taxon>
        <taxon>Muscomorpha</taxon>
        <taxon>Hippoboscoidea</taxon>
        <taxon>Glossinidae</taxon>
        <taxon>Glossina</taxon>
    </lineage>
</organism>
<keyword evidence="2" id="KW-1133">Transmembrane helix</keyword>
<reference evidence="4" key="1">
    <citation type="submission" date="2014-03" db="EMBL/GenBank/DDBJ databases">
        <authorList>
            <person name="Aksoy S."/>
            <person name="Warren W."/>
            <person name="Wilson R.K."/>
        </authorList>
    </citation>
    <scope>NUCLEOTIDE SEQUENCE [LARGE SCALE GENOMIC DNA]</scope>
    <source>
        <strain evidence="4">IAEA</strain>
    </source>
</reference>
<keyword evidence="2" id="KW-0812">Transmembrane</keyword>
<proteinExistence type="predicted"/>
<feature type="transmembrane region" description="Helical" evidence="2">
    <location>
        <begin position="73"/>
        <end position="93"/>
    </location>
</feature>